<organism evidence="6 7">
    <name type="scientific">Pendulispora albinea</name>
    <dbReference type="NCBI Taxonomy" id="2741071"/>
    <lineage>
        <taxon>Bacteria</taxon>
        <taxon>Pseudomonadati</taxon>
        <taxon>Myxococcota</taxon>
        <taxon>Myxococcia</taxon>
        <taxon>Myxococcales</taxon>
        <taxon>Sorangiineae</taxon>
        <taxon>Pendulisporaceae</taxon>
        <taxon>Pendulispora</taxon>
    </lineage>
</organism>
<dbReference type="SUPFAM" id="SSF51905">
    <property type="entry name" value="FAD/NAD(P)-binding domain"/>
    <property type="match status" value="1"/>
</dbReference>
<evidence type="ECO:0000256" key="1">
    <source>
        <dbReference type="ARBA" id="ARBA00010790"/>
    </source>
</evidence>
<dbReference type="PROSITE" id="PS51379">
    <property type="entry name" value="4FE4S_FER_2"/>
    <property type="match status" value="1"/>
</dbReference>
<name>A0ABZ2LS94_9BACT</name>
<feature type="domain" description="4Fe-4S ferredoxin-type" evidence="5">
    <location>
        <begin position="311"/>
        <end position="340"/>
    </location>
</feature>
<dbReference type="InterPro" id="IPR036188">
    <property type="entry name" value="FAD/NAD-bd_sf"/>
</dbReference>
<gene>
    <name evidence="6" type="ORF">LZC94_37965</name>
</gene>
<dbReference type="Proteomes" id="UP001370348">
    <property type="component" value="Chromosome"/>
</dbReference>
<dbReference type="Pfam" id="PF00890">
    <property type="entry name" value="FAD_binding_2"/>
    <property type="match status" value="1"/>
</dbReference>
<reference evidence="6 7" key="1">
    <citation type="submission" date="2021-12" db="EMBL/GenBank/DDBJ databases">
        <title>Discovery of the Pendulisporaceae a myxobacterial family with distinct sporulation behavior and unique specialized metabolism.</title>
        <authorList>
            <person name="Garcia R."/>
            <person name="Popoff A."/>
            <person name="Bader C.D."/>
            <person name="Loehr J."/>
            <person name="Walesch S."/>
            <person name="Walt C."/>
            <person name="Boldt J."/>
            <person name="Bunk B."/>
            <person name="Haeckl F.J.F.P.J."/>
            <person name="Gunesch A.P."/>
            <person name="Birkelbach J."/>
            <person name="Nuebel U."/>
            <person name="Pietschmann T."/>
            <person name="Bach T."/>
            <person name="Mueller R."/>
        </authorList>
    </citation>
    <scope>NUCLEOTIDE SEQUENCE [LARGE SCALE GENOMIC DNA]</scope>
    <source>
        <strain evidence="6 7">MSr11954</strain>
    </source>
</reference>
<dbReference type="InterPro" id="IPR017896">
    <property type="entry name" value="4Fe4S_Fe-S-bd"/>
</dbReference>
<evidence type="ECO:0000256" key="4">
    <source>
        <dbReference type="ARBA" id="ARBA00023002"/>
    </source>
</evidence>
<dbReference type="Gene3D" id="3.50.50.60">
    <property type="entry name" value="FAD/NAD(P)-binding domain"/>
    <property type="match status" value="2"/>
</dbReference>
<keyword evidence="7" id="KW-1185">Reference proteome</keyword>
<dbReference type="InterPro" id="IPR007867">
    <property type="entry name" value="GMC_OxRtase_C"/>
</dbReference>
<sequence>MALAAAAIPDGEILPGGGEVTLSRLKRWLEGTSDVHWLGIKALLWTAELAAVAATARPLSKLPTETARRFLECWQHSQLRPRRALLRAILTPLKAAHYDDPDMFARVGSGYGKVEAVKRDKRDGLAARPARRLSLVSVDEPVRWMQKVRDGRNLREDLTLECEVVVIGTGAGGAACAYELASRGRAVLLLEEGDYHRRSSFTARAAEMSRKLYRDQGLTLAVGNVGTPVWAGRAVGGSTVINSGTCYRAPPRIFQRWEEELGLTEIARDQLGPYYERVERMLEVTPAKRELTGGIGRVIARGAGALGYTHHPIHRNAPDCDGQGVCVFGCPTGAKRSTDVSYVPQSLLRGAELITAAEATGVHVEGGRARGVRARLASGRELDVRAEAIVLAGGALMTPVFLERARLLSNSPALGKNLSIHPATRVIALFDESIDMANAIPQGYMVDEFMDEGIMFEGGSTPLDVTAIGIPWVGSSFSGLMDRYRNVAQFGLMIEDSSRGAVRAAPGHTARPLITYNMNAHDCAKMGRAIGILCEIFLAAGARRVLPMLPGLEEVHTASDLKYFETHTFRASDFDVTAYHPLGTCRIGTDPHTSVLGPDHESHELERLYIADGSSVPSALGVNPQMTIMAMAHRVAEIIDARI</sequence>
<keyword evidence="4" id="KW-0560">Oxidoreductase</keyword>
<keyword evidence="2" id="KW-0285">Flavoprotein</keyword>
<dbReference type="InterPro" id="IPR000172">
    <property type="entry name" value="GMC_OxRdtase_N"/>
</dbReference>
<keyword evidence="3" id="KW-0274">FAD</keyword>
<protein>
    <submittedName>
        <fullName evidence="6">GMC family oxidoreductase</fullName>
    </submittedName>
</protein>
<dbReference type="Pfam" id="PF00732">
    <property type="entry name" value="GMC_oxred_N"/>
    <property type="match status" value="1"/>
</dbReference>
<evidence type="ECO:0000259" key="5">
    <source>
        <dbReference type="PROSITE" id="PS51379"/>
    </source>
</evidence>
<proteinExistence type="inferred from homology"/>
<comment type="similarity">
    <text evidence="1">Belongs to the GMC oxidoreductase family.</text>
</comment>
<evidence type="ECO:0000313" key="7">
    <source>
        <dbReference type="Proteomes" id="UP001370348"/>
    </source>
</evidence>
<dbReference type="PRINTS" id="PR00411">
    <property type="entry name" value="PNDRDTASEI"/>
</dbReference>
<accession>A0ABZ2LS94</accession>
<dbReference type="EMBL" id="CP089984">
    <property type="protein sequence ID" value="WXB13610.1"/>
    <property type="molecule type" value="Genomic_DNA"/>
</dbReference>
<evidence type="ECO:0000313" key="6">
    <source>
        <dbReference type="EMBL" id="WXB13610.1"/>
    </source>
</evidence>
<dbReference type="PANTHER" id="PTHR46056">
    <property type="entry name" value="LONG-CHAIN-ALCOHOL OXIDASE"/>
    <property type="match status" value="1"/>
</dbReference>
<evidence type="ECO:0000256" key="2">
    <source>
        <dbReference type="ARBA" id="ARBA00022630"/>
    </source>
</evidence>
<dbReference type="Pfam" id="PF05199">
    <property type="entry name" value="GMC_oxred_C"/>
    <property type="match status" value="1"/>
</dbReference>
<evidence type="ECO:0000256" key="3">
    <source>
        <dbReference type="ARBA" id="ARBA00022827"/>
    </source>
</evidence>
<dbReference type="RefSeq" id="WP_394823223.1">
    <property type="nucleotide sequence ID" value="NZ_CP089984.1"/>
</dbReference>
<dbReference type="PANTHER" id="PTHR46056:SF12">
    <property type="entry name" value="LONG-CHAIN-ALCOHOL OXIDASE"/>
    <property type="match status" value="1"/>
</dbReference>
<dbReference type="InterPro" id="IPR003953">
    <property type="entry name" value="FAD-dep_OxRdtase_2_FAD-bd"/>
</dbReference>